<evidence type="ECO:0000313" key="2">
    <source>
        <dbReference type="EMBL" id="EWS74838.1"/>
    </source>
</evidence>
<dbReference type="EMBL" id="GG662720">
    <property type="protein sequence ID" value="EWS74838.1"/>
    <property type="molecule type" value="Genomic_DNA"/>
</dbReference>
<dbReference type="Proteomes" id="UP000009168">
    <property type="component" value="Unassembled WGS sequence"/>
</dbReference>
<evidence type="ECO:0000313" key="3">
    <source>
        <dbReference type="Proteomes" id="UP000009168"/>
    </source>
</evidence>
<evidence type="ECO:0000256" key="1">
    <source>
        <dbReference type="SAM" id="Coils"/>
    </source>
</evidence>
<dbReference type="InterPro" id="IPR038765">
    <property type="entry name" value="Papain-like_cys_pep_sf"/>
</dbReference>
<keyword evidence="1" id="KW-0175">Coiled coil</keyword>
<proteinExistence type="predicted"/>
<dbReference type="Gene3D" id="3.40.395.10">
    <property type="entry name" value="Adenoviral Proteinase, Chain A"/>
    <property type="match status" value="1"/>
</dbReference>
<gene>
    <name evidence="2" type="ORF">TTHERM_000028908</name>
</gene>
<protein>
    <submittedName>
        <fullName evidence="2">Uncharacterized protein</fullName>
    </submittedName>
</protein>
<dbReference type="GeneID" id="24436878"/>
<dbReference type="SUPFAM" id="SSF54001">
    <property type="entry name" value="Cysteine proteinases"/>
    <property type="match status" value="1"/>
</dbReference>
<dbReference type="KEGG" id="tet:TTHERM_000028908"/>
<dbReference type="AlphaFoldDB" id="W7XE68"/>
<accession>W7XE68</accession>
<name>W7XE68_TETTS</name>
<keyword evidence="3" id="KW-1185">Reference proteome</keyword>
<dbReference type="InParanoid" id="W7XE68"/>
<feature type="coiled-coil region" evidence="1">
    <location>
        <begin position="123"/>
        <end position="170"/>
    </location>
</feature>
<organism evidence="2 3">
    <name type="scientific">Tetrahymena thermophila (strain SB210)</name>
    <dbReference type="NCBI Taxonomy" id="312017"/>
    <lineage>
        <taxon>Eukaryota</taxon>
        <taxon>Sar</taxon>
        <taxon>Alveolata</taxon>
        <taxon>Ciliophora</taxon>
        <taxon>Intramacronucleata</taxon>
        <taxon>Oligohymenophorea</taxon>
        <taxon>Hymenostomatida</taxon>
        <taxon>Tetrahymenina</taxon>
        <taxon>Tetrahymenidae</taxon>
        <taxon>Tetrahymena</taxon>
    </lineage>
</organism>
<sequence length="534" mass="62386">MDDLFKEVQNPREKNLIQEARDLLDDVKKNCDSGKEILDLHRKKNEKLVYGIKQYISEYQSKNQHLRQNFEHFQRAIDNGTLIKNIQGLEFEDLFDVPVDATTSKDQIGKSGSQQKGQPSWFKDFKKEEFEAMRENLEALARKMYKARMGEDIVTERDQLSREIDEMIEELQINYQSYDWEVPKEKLIQIEQNILKLMQFDMIIPQIIADVLNRASEFARSLYNTYLEFRSQATNLHNLISAYSTEGDRSMRTEFLNINNSDPERLRVKRYGVQIRNEELASLQEGRTLNEKILYFMLDYFHERNIYYKTHQPGLNQQPQQITSNTVNQSFGNIGGMPIGSGIYVMKSAFFEALVPPGCSLMPESVNYDGAKMFTQEYRGFRNTIFDRFARILIGVQITTNNWILVEIKNHPEKELLVYDSDMRFFAGYHERICSVIRKFIQEEIRNKTELSDTECLEIANNYAGRTVASPQNQLPQDNAIYFAKNLTISGQGNNVHSGSYRLDNINSFRLELFTFLLRIGINVDRTLPFEILL</sequence>
<dbReference type="RefSeq" id="XP_012652551.1">
    <property type="nucleotide sequence ID" value="XM_012797097.1"/>
</dbReference>
<reference evidence="3" key="1">
    <citation type="journal article" date="2006" name="PLoS Biol.">
        <title>Macronuclear genome sequence of the ciliate Tetrahymena thermophila, a model eukaryote.</title>
        <authorList>
            <person name="Eisen J.A."/>
            <person name="Coyne R.S."/>
            <person name="Wu M."/>
            <person name="Wu D."/>
            <person name="Thiagarajan M."/>
            <person name="Wortman J.R."/>
            <person name="Badger J.H."/>
            <person name="Ren Q."/>
            <person name="Amedeo P."/>
            <person name="Jones K.M."/>
            <person name="Tallon L.J."/>
            <person name="Delcher A.L."/>
            <person name="Salzberg S.L."/>
            <person name="Silva J.C."/>
            <person name="Haas B.J."/>
            <person name="Majoros W.H."/>
            <person name="Farzad M."/>
            <person name="Carlton J.M."/>
            <person name="Smith R.K. Jr."/>
            <person name="Garg J."/>
            <person name="Pearlman R.E."/>
            <person name="Karrer K.M."/>
            <person name="Sun L."/>
            <person name="Manning G."/>
            <person name="Elde N.C."/>
            <person name="Turkewitz A.P."/>
            <person name="Asai D.J."/>
            <person name="Wilkes D.E."/>
            <person name="Wang Y."/>
            <person name="Cai H."/>
            <person name="Collins K."/>
            <person name="Stewart B.A."/>
            <person name="Lee S.R."/>
            <person name="Wilamowska K."/>
            <person name="Weinberg Z."/>
            <person name="Ruzzo W.L."/>
            <person name="Wloga D."/>
            <person name="Gaertig J."/>
            <person name="Frankel J."/>
            <person name="Tsao C.-C."/>
            <person name="Gorovsky M.A."/>
            <person name="Keeling P.J."/>
            <person name="Waller R.F."/>
            <person name="Patron N.J."/>
            <person name="Cherry J.M."/>
            <person name="Stover N.A."/>
            <person name="Krieger C.J."/>
            <person name="del Toro C."/>
            <person name="Ryder H.F."/>
            <person name="Williamson S.C."/>
            <person name="Barbeau R.A."/>
            <person name="Hamilton E.P."/>
            <person name="Orias E."/>
        </authorList>
    </citation>
    <scope>NUCLEOTIDE SEQUENCE [LARGE SCALE GENOMIC DNA]</scope>
    <source>
        <strain evidence="3">SB210</strain>
    </source>
</reference>